<dbReference type="Pfam" id="PF00403">
    <property type="entry name" value="HMA"/>
    <property type="match status" value="1"/>
</dbReference>
<dbReference type="RefSeq" id="WP_068607995.1">
    <property type="nucleotide sequence ID" value="NZ_LZDH01000045.1"/>
</dbReference>
<reference evidence="4 6" key="1">
    <citation type="submission" date="2016-06" db="EMBL/GenBank/DDBJ databases">
        <title>Genome sequence of Tepidimonas fonticaldi PL17.</title>
        <authorList>
            <person name="Pinnaka A.K."/>
        </authorList>
    </citation>
    <scope>NUCLEOTIDE SEQUENCE [LARGE SCALE GENOMIC DNA]</scope>
    <source>
        <strain evidence="4 6">PL17</strain>
    </source>
</reference>
<dbReference type="CDD" id="cd00371">
    <property type="entry name" value="HMA"/>
    <property type="match status" value="1"/>
</dbReference>
<gene>
    <name evidence="5" type="primary">copZ</name>
    <name evidence="4" type="ORF">A9O67_02930</name>
    <name evidence="5" type="ORF">Tfont_01875</name>
</gene>
<dbReference type="InterPro" id="IPR006121">
    <property type="entry name" value="HMA_dom"/>
</dbReference>
<evidence type="ECO:0000313" key="6">
    <source>
        <dbReference type="Proteomes" id="UP000091969"/>
    </source>
</evidence>
<organism evidence="4 6">
    <name type="scientific">Tepidimonas fonticaldi</name>
    <dbReference type="NCBI Taxonomy" id="1101373"/>
    <lineage>
        <taxon>Bacteria</taxon>
        <taxon>Pseudomonadati</taxon>
        <taxon>Pseudomonadota</taxon>
        <taxon>Betaproteobacteria</taxon>
        <taxon>Burkholderiales</taxon>
        <taxon>Tepidimonas</taxon>
    </lineage>
</organism>
<keyword evidence="1" id="KW-0479">Metal-binding</keyword>
<protein>
    <submittedName>
        <fullName evidence="5">Copper chaperone CopZ</fullName>
    </submittedName>
</protein>
<dbReference type="GO" id="GO:0046872">
    <property type="term" value="F:metal ion binding"/>
    <property type="evidence" value="ECO:0007669"/>
    <property type="project" value="UniProtKB-KW"/>
</dbReference>
<evidence type="ECO:0000313" key="5">
    <source>
        <dbReference type="EMBL" id="TSE36545.1"/>
    </source>
</evidence>
<keyword evidence="6" id="KW-1185">Reference proteome</keyword>
<evidence type="ECO:0000313" key="4">
    <source>
        <dbReference type="EMBL" id="OBS31154.1"/>
    </source>
</evidence>
<dbReference type="Gene3D" id="3.30.70.100">
    <property type="match status" value="1"/>
</dbReference>
<dbReference type="PROSITE" id="PS50846">
    <property type="entry name" value="HMA_2"/>
    <property type="match status" value="1"/>
</dbReference>
<dbReference type="Proteomes" id="UP000091969">
    <property type="component" value="Unassembled WGS sequence"/>
</dbReference>
<feature type="compositionally biased region" description="Basic and acidic residues" evidence="2">
    <location>
        <begin position="55"/>
        <end position="65"/>
    </location>
</feature>
<dbReference type="PROSITE" id="PS01047">
    <property type="entry name" value="HMA_1"/>
    <property type="match status" value="1"/>
</dbReference>
<feature type="region of interest" description="Disordered" evidence="2">
    <location>
        <begin position="43"/>
        <end position="65"/>
    </location>
</feature>
<dbReference type="EMBL" id="LZDH01000045">
    <property type="protein sequence ID" value="OBS31154.1"/>
    <property type="molecule type" value="Genomic_DNA"/>
</dbReference>
<evidence type="ECO:0000256" key="2">
    <source>
        <dbReference type="SAM" id="MobiDB-lite"/>
    </source>
</evidence>
<evidence type="ECO:0000313" key="7">
    <source>
        <dbReference type="Proteomes" id="UP000316388"/>
    </source>
</evidence>
<name>A0A1A6DWK1_9BURK</name>
<dbReference type="STRING" id="1101373.A9O67_02930"/>
<evidence type="ECO:0000259" key="3">
    <source>
        <dbReference type="PROSITE" id="PS50846"/>
    </source>
</evidence>
<dbReference type="InterPro" id="IPR036163">
    <property type="entry name" value="HMA_dom_sf"/>
</dbReference>
<dbReference type="EMBL" id="VJOO01000018">
    <property type="protein sequence ID" value="TSE36545.1"/>
    <property type="molecule type" value="Genomic_DNA"/>
</dbReference>
<dbReference type="OrthoDB" id="9813965at2"/>
<dbReference type="Proteomes" id="UP000316388">
    <property type="component" value="Unassembled WGS sequence"/>
</dbReference>
<reference evidence="5 7" key="2">
    <citation type="submission" date="2019-07" db="EMBL/GenBank/DDBJ databases">
        <title>Tepidimonas fonticaldi AT-A2 draft genome.</title>
        <authorList>
            <person name="Da Costa M.S."/>
            <person name="Froufe H.J.C."/>
            <person name="Egas C."/>
            <person name="Albuquerque L."/>
        </authorList>
    </citation>
    <scope>NUCLEOTIDE SEQUENCE [LARGE SCALE GENOMIC DNA]</scope>
    <source>
        <strain evidence="5 7">AT-A2</strain>
    </source>
</reference>
<accession>A0A1A6DWK1</accession>
<dbReference type="SMR" id="A0A1A6DWK1"/>
<evidence type="ECO:0000256" key="1">
    <source>
        <dbReference type="ARBA" id="ARBA00022723"/>
    </source>
</evidence>
<feature type="domain" description="HMA" evidence="3">
    <location>
        <begin position="1"/>
        <end position="64"/>
    </location>
</feature>
<sequence>MKHVFTVTGMSCGHCVRAVTQAIRALDPQATVQVDLDAQRVEVESEQPRPALADAIRDEGYTVVD</sequence>
<dbReference type="AlphaFoldDB" id="A0A1A6DWK1"/>
<dbReference type="InterPro" id="IPR017969">
    <property type="entry name" value="Heavy-metal-associated_CS"/>
</dbReference>
<comment type="caution">
    <text evidence="4">The sequence shown here is derived from an EMBL/GenBank/DDBJ whole genome shotgun (WGS) entry which is preliminary data.</text>
</comment>
<proteinExistence type="predicted"/>
<dbReference type="SUPFAM" id="SSF55008">
    <property type="entry name" value="HMA, heavy metal-associated domain"/>
    <property type="match status" value="1"/>
</dbReference>